<keyword evidence="1" id="KW-0547">Nucleotide-binding</keyword>
<proteinExistence type="predicted"/>
<dbReference type="InterPro" id="IPR058031">
    <property type="entry name" value="AAA_lid_NorR"/>
</dbReference>
<feature type="compositionally biased region" description="Basic and acidic residues" evidence="3">
    <location>
        <begin position="143"/>
        <end position="153"/>
    </location>
</feature>
<evidence type="ECO:0000256" key="2">
    <source>
        <dbReference type="ARBA" id="ARBA00022840"/>
    </source>
</evidence>
<evidence type="ECO:0000313" key="6">
    <source>
        <dbReference type="Proteomes" id="UP000534783"/>
    </source>
</evidence>
<reference evidence="5 6" key="1">
    <citation type="journal article" date="2020" name="Nature">
        <title>Bacterial chemolithoautotrophy via manganese oxidation.</title>
        <authorList>
            <person name="Yu H."/>
            <person name="Leadbetter J.R."/>
        </authorList>
    </citation>
    <scope>NUCLEOTIDE SEQUENCE [LARGE SCALE GENOMIC DNA]</scope>
    <source>
        <strain evidence="5 6">Mn-1</strain>
    </source>
</reference>
<keyword evidence="2" id="KW-0067">ATP-binding</keyword>
<name>A0A7X6DRQ5_9BACT</name>
<keyword evidence="6" id="KW-1185">Reference proteome</keyword>
<sequence length="153" mass="16832">MKSVQSTRGPLLGGGATFFYPGYRRESVPPLHERNGDKVKGLTPAAVEALTAPFLARNVRELENKVRRGVVMTDGVHLTPEDLELAVPGEPVPLPRLKAAREKLERELVELALARFAETSPRRHPPSISYGKPSTISFPNTKSIERNAGRQKS</sequence>
<evidence type="ECO:0000256" key="1">
    <source>
        <dbReference type="ARBA" id="ARBA00022741"/>
    </source>
</evidence>
<evidence type="ECO:0000256" key="3">
    <source>
        <dbReference type="SAM" id="MobiDB-lite"/>
    </source>
</evidence>
<comment type="caution">
    <text evidence="5">The sequence shown here is derived from an EMBL/GenBank/DDBJ whole genome shotgun (WGS) entry which is preliminary data.</text>
</comment>
<accession>A0A7X6DRQ5</accession>
<protein>
    <recommendedName>
        <fullName evidence="4">NorR-like AAA+ ATPase lid domain-containing protein</fullName>
    </recommendedName>
</protein>
<evidence type="ECO:0000313" key="5">
    <source>
        <dbReference type="EMBL" id="NKE72137.1"/>
    </source>
</evidence>
<dbReference type="Gene3D" id="1.10.8.60">
    <property type="match status" value="1"/>
</dbReference>
<gene>
    <name evidence="5" type="ORF">MNODULE_15415</name>
</gene>
<dbReference type="RefSeq" id="WP_238339594.1">
    <property type="nucleotide sequence ID" value="NZ_VTOW01000003.1"/>
</dbReference>
<feature type="compositionally biased region" description="Polar residues" evidence="3">
    <location>
        <begin position="132"/>
        <end position="142"/>
    </location>
</feature>
<feature type="domain" description="NorR-like AAA+ ATPase lid" evidence="4">
    <location>
        <begin position="32"/>
        <end position="86"/>
    </location>
</feature>
<dbReference type="Pfam" id="PF25601">
    <property type="entry name" value="AAA_lid_14"/>
    <property type="match status" value="1"/>
</dbReference>
<dbReference type="EMBL" id="VTOW01000003">
    <property type="protein sequence ID" value="NKE72137.1"/>
    <property type="molecule type" value="Genomic_DNA"/>
</dbReference>
<organism evidence="5 6">
    <name type="scientific">Candidatus Manganitrophus noduliformans</name>
    <dbReference type="NCBI Taxonomy" id="2606439"/>
    <lineage>
        <taxon>Bacteria</taxon>
        <taxon>Pseudomonadati</taxon>
        <taxon>Nitrospirota</taxon>
        <taxon>Nitrospiria</taxon>
        <taxon>Candidatus Troglogloeales</taxon>
        <taxon>Candidatus Manganitrophaceae</taxon>
        <taxon>Candidatus Manganitrophus</taxon>
    </lineage>
</organism>
<evidence type="ECO:0000259" key="4">
    <source>
        <dbReference type="Pfam" id="PF25601"/>
    </source>
</evidence>
<feature type="region of interest" description="Disordered" evidence="3">
    <location>
        <begin position="119"/>
        <end position="153"/>
    </location>
</feature>
<dbReference type="Proteomes" id="UP000534783">
    <property type="component" value="Unassembled WGS sequence"/>
</dbReference>
<dbReference type="AlphaFoldDB" id="A0A7X6DRQ5"/>